<proteinExistence type="predicted"/>
<gene>
    <name evidence="2" type="ORF">EURHEDRAFT_328061</name>
</gene>
<dbReference type="Pfam" id="PF03184">
    <property type="entry name" value="DDE_1"/>
    <property type="match status" value="1"/>
</dbReference>
<keyword evidence="3" id="KW-1185">Reference proteome</keyword>
<sequence>MPPHSSHLLQPLDISCFAPLKHDYGQKIREMAQKDIHAIDKMGFLSIYTSIHGRAFSKHNGAEGTQRLRKRYRSSHNY</sequence>
<dbReference type="AlphaFoldDB" id="A0A017SJZ1"/>
<feature type="domain" description="DDE-1" evidence="1">
    <location>
        <begin position="1"/>
        <end position="41"/>
    </location>
</feature>
<dbReference type="STRING" id="1388766.A0A017SJZ1"/>
<name>A0A017SJZ1_ASPRC</name>
<dbReference type="GeneID" id="63693477"/>
<evidence type="ECO:0000313" key="2">
    <source>
        <dbReference type="EMBL" id="EYE97293.1"/>
    </source>
</evidence>
<protein>
    <recommendedName>
        <fullName evidence="1">DDE-1 domain-containing protein</fullName>
    </recommendedName>
</protein>
<organism evidence="2 3">
    <name type="scientific">Aspergillus ruber (strain CBS 135680)</name>
    <dbReference type="NCBI Taxonomy" id="1388766"/>
    <lineage>
        <taxon>Eukaryota</taxon>
        <taxon>Fungi</taxon>
        <taxon>Dikarya</taxon>
        <taxon>Ascomycota</taxon>
        <taxon>Pezizomycotina</taxon>
        <taxon>Eurotiomycetes</taxon>
        <taxon>Eurotiomycetidae</taxon>
        <taxon>Eurotiales</taxon>
        <taxon>Aspergillaceae</taxon>
        <taxon>Aspergillus</taxon>
        <taxon>Aspergillus subgen. Aspergillus</taxon>
    </lineage>
</organism>
<evidence type="ECO:0000313" key="3">
    <source>
        <dbReference type="Proteomes" id="UP000019804"/>
    </source>
</evidence>
<dbReference type="InterPro" id="IPR004875">
    <property type="entry name" value="DDE_SF_endonuclease_dom"/>
</dbReference>
<evidence type="ECO:0000259" key="1">
    <source>
        <dbReference type="Pfam" id="PF03184"/>
    </source>
</evidence>
<dbReference type="Proteomes" id="UP000019804">
    <property type="component" value="Unassembled WGS sequence"/>
</dbReference>
<reference evidence="3" key="1">
    <citation type="journal article" date="2014" name="Nat. Commun.">
        <title>Genomic adaptations of the halophilic Dead Sea filamentous fungus Eurotium rubrum.</title>
        <authorList>
            <person name="Kis-Papo T."/>
            <person name="Weig A.R."/>
            <person name="Riley R."/>
            <person name="Persoh D."/>
            <person name="Salamov A."/>
            <person name="Sun H."/>
            <person name="Lipzen A."/>
            <person name="Wasser S.P."/>
            <person name="Rambold G."/>
            <person name="Grigoriev I.V."/>
            <person name="Nevo E."/>
        </authorList>
    </citation>
    <scope>NUCLEOTIDE SEQUENCE [LARGE SCALE GENOMIC DNA]</scope>
    <source>
        <strain evidence="3">CBS 135680</strain>
    </source>
</reference>
<dbReference type="RefSeq" id="XP_040640981.1">
    <property type="nucleotide sequence ID" value="XM_040778353.1"/>
</dbReference>
<dbReference type="GO" id="GO:0003676">
    <property type="term" value="F:nucleic acid binding"/>
    <property type="evidence" value="ECO:0007669"/>
    <property type="project" value="InterPro"/>
</dbReference>
<dbReference type="EMBL" id="KK088416">
    <property type="protein sequence ID" value="EYE97293.1"/>
    <property type="molecule type" value="Genomic_DNA"/>
</dbReference>
<accession>A0A017SJZ1</accession>
<dbReference type="OrthoDB" id="4507899at2759"/>
<dbReference type="HOGENOM" id="CLU_2621605_0_0_1"/>